<evidence type="ECO:0000313" key="2">
    <source>
        <dbReference type="Proteomes" id="UP000195652"/>
    </source>
</evidence>
<protein>
    <submittedName>
        <fullName evidence="1">MFS transporter</fullName>
    </submittedName>
</protein>
<name>A0ACD4PZ33_9CORY</name>
<organism evidence="1 2">
    <name type="scientific">Corynebacterium silvaticum</name>
    <dbReference type="NCBI Taxonomy" id="2320431"/>
    <lineage>
        <taxon>Bacteria</taxon>
        <taxon>Bacillati</taxon>
        <taxon>Actinomycetota</taxon>
        <taxon>Actinomycetes</taxon>
        <taxon>Mycobacteriales</taxon>
        <taxon>Corynebacteriaceae</taxon>
        <taxon>Corynebacterium</taxon>
    </lineage>
</organism>
<dbReference type="Proteomes" id="UP000195652">
    <property type="component" value="Chromosome"/>
</dbReference>
<sequence length="159" mass="16802">MAQIPMGLLIDRYGPRKALLAGALLMATGQVVLALSTSLPLAVGARVLIGAGDATGFLSVMRLIPAWFPLRRAPLFAQLSGALGQVGQFVSAVPFLALLNAHGWETAFVTLGAVGIIIALAASLVIADDPHQVGYSPTKKRRRHSTMARVPAFRFCFLP</sequence>
<evidence type="ECO:0000313" key="1">
    <source>
        <dbReference type="EMBL" id="WCV10558.1"/>
    </source>
</evidence>
<reference evidence="1 2" key="4">
    <citation type="journal article" date="2020" name="PLoS ONE">
        <title>Taxonomic classification of strain PO100/5 shows a broader geographic distribution and genetic markers of the recently described Corynebacterium silvaticum.</title>
        <authorList>
            <person name="Viana M.V.C."/>
            <person name="Profeta R."/>
            <person name="da Silva A.L."/>
            <person name="Hurtado R."/>
            <person name="Cerqueira J.C."/>
            <person name="Ribeiro B.F.S."/>
            <person name="Almeida M.O."/>
            <person name="Morais-Rodrigues F."/>
            <person name="Soares S.C."/>
            <person name="Oliveira M."/>
            <person name="Tavares L."/>
            <person name="Figueiredo H."/>
            <person name="Wattam A.R."/>
            <person name="Barh D."/>
            <person name="Ghosh P."/>
            <person name="Silva A."/>
            <person name="Azevedo V."/>
        </authorList>
    </citation>
    <scope>NUCLEOTIDE SEQUENCE [LARGE SCALE GENOMIC DNA]</scope>
    <source>
        <strain evidence="1 2">PO100/5</strain>
    </source>
</reference>
<proteinExistence type="predicted"/>
<dbReference type="EMBL" id="CP021417">
    <property type="protein sequence ID" value="WCV10558.1"/>
    <property type="molecule type" value="Genomic_DNA"/>
</dbReference>
<keyword evidence="2" id="KW-1185">Reference proteome</keyword>
<gene>
    <name evidence="1" type="ORF">CBE74_12690</name>
</gene>
<accession>A0ACD4PZ33</accession>
<reference evidence="1 2" key="1">
    <citation type="journal article" date="2014" name="BMC Vet. Res.">
        <title>First report of Corynebacterium pseudotuberculosis from caseous lymphadenitis lesions in Black Alentejano pig (Sus scrofa domesticus).</title>
        <authorList>
            <person name="Oliveira M."/>
            <person name="Barroco C."/>
            <person name="Mottola C."/>
            <person name="Santos R."/>
            <person name="Lemsaddek A."/>
            <person name="Tavares L."/>
            <person name="Semedo-Lemsaddek T."/>
        </authorList>
    </citation>
    <scope>NUCLEOTIDE SEQUENCE [LARGE SCALE GENOMIC DNA]</scope>
    <source>
        <strain evidence="1 2">PO100/5</strain>
    </source>
</reference>
<reference evidence="1 2" key="3">
    <citation type="journal article" date="2020" name="Int. J. Syst. Evol. Microbiol.">
        <title>Corynebacterium silvaticum sp. nov., a unique group of NTTB corynebacteria in wild boar and roe deer.</title>
        <authorList>
            <person name="Dangel A."/>
            <person name="Berger A."/>
            <person name="Rau J."/>
            <person name="Eisenberg T."/>
            <person name="Kampfer P."/>
            <person name="Margos G."/>
            <person name="Contzen M."/>
            <person name="Busse H.J."/>
            <person name="Konrad R."/>
            <person name="Peters M."/>
            <person name="Sting R."/>
            <person name="Sing A."/>
        </authorList>
    </citation>
    <scope>NUCLEOTIDE SEQUENCE [LARGE SCALE GENOMIC DNA]</scope>
    <source>
        <strain evidence="1 2">PO100/5</strain>
    </source>
</reference>
<reference evidence="1 2" key="2">
    <citation type="journal article" date="2020" name="Antonie Van Leeuwenhoek">
        <title>Phylogenomic characterisation of a novel corynebacterial species pathogenic to animals.</title>
        <authorList>
            <person name="Moller J."/>
            <person name="Musella L."/>
            <person name="Melnikov V."/>
            <person name="Geissdorfer W."/>
            <person name="Burkovski A."/>
            <person name="Sangal V."/>
        </authorList>
    </citation>
    <scope>NUCLEOTIDE SEQUENCE [LARGE SCALE GENOMIC DNA]</scope>
    <source>
        <strain evidence="1 2">PO100/5</strain>
    </source>
</reference>